<dbReference type="EMBL" id="ANJA01002613">
    <property type="protein sequence ID" value="ETO68726.1"/>
    <property type="molecule type" value="Genomic_DNA"/>
</dbReference>
<dbReference type="InterPro" id="IPR045095">
    <property type="entry name" value="ACDP"/>
</dbReference>
<gene>
    <name evidence="12" type="ORF">F444_14461</name>
</gene>
<feature type="transmembrane region" description="Helical" evidence="8">
    <location>
        <begin position="67"/>
        <end position="93"/>
    </location>
</feature>
<dbReference type="InterPro" id="IPR002550">
    <property type="entry name" value="CNNM"/>
</dbReference>
<evidence type="ECO:0000256" key="2">
    <source>
        <dbReference type="ARBA" id="ARBA00022692"/>
    </source>
</evidence>
<dbReference type="InterPro" id="IPR044751">
    <property type="entry name" value="Ion_transp-like_CBS"/>
</dbReference>
<keyword evidence="6" id="KW-0129">CBS domain</keyword>
<dbReference type="Pfam" id="PF00571">
    <property type="entry name" value="CBS"/>
    <property type="match status" value="1"/>
</dbReference>
<feature type="signal peptide" evidence="9">
    <location>
        <begin position="1"/>
        <end position="18"/>
    </location>
</feature>
<dbReference type="SUPFAM" id="SSF54631">
    <property type="entry name" value="CBS-domain pair"/>
    <property type="match status" value="1"/>
</dbReference>
<dbReference type="InterPro" id="IPR000644">
    <property type="entry name" value="CBS_dom"/>
</dbReference>
<comment type="caution">
    <text evidence="12">The sequence shown here is derived from an EMBL/GenBank/DDBJ whole genome shotgun (WGS) entry which is preliminary data.</text>
</comment>
<protein>
    <recommendedName>
        <fullName evidence="14">CNNM transmembrane domain-containing protein</fullName>
    </recommendedName>
</protein>
<dbReference type="PROSITE" id="PS51846">
    <property type="entry name" value="CNNM"/>
    <property type="match status" value="1"/>
</dbReference>
<keyword evidence="2 7" id="KW-0812">Transmembrane</keyword>
<evidence type="ECO:0000256" key="8">
    <source>
        <dbReference type="SAM" id="Phobius"/>
    </source>
</evidence>
<evidence type="ECO:0008006" key="14">
    <source>
        <dbReference type="Google" id="ProtNLM"/>
    </source>
</evidence>
<feature type="transmembrane region" description="Helical" evidence="8">
    <location>
        <begin position="132"/>
        <end position="154"/>
    </location>
</feature>
<evidence type="ECO:0000256" key="9">
    <source>
        <dbReference type="SAM" id="SignalP"/>
    </source>
</evidence>
<evidence type="ECO:0000256" key="6">
    <source>
        <dbReference type="PROSITE-ProRule" id="PRU00703"/>
    </source>
</evidence>
<dbReference type="Proteomes" id="UP000028582">
    <property type="component" value="Unassembled WGS sequence"/>
</dbReference>
<evidence type="ECO:0000313" key="13">
    <source>
        <dbReference type="Proteomes" id="UP000028582"/>
    </source>
</evidence>
<dbReference type="Pfam" id="PF01595">
    <property type="entry name" value="CNNM"/>
    <property type="match status" value="1"/>
</dbReference>
<keyword evidence="5 7" id="KW-0472">Membrane</keyword>
<name>A0A080ZQ15_PHYNI</name>
<dbReference type="PROSITE" id="PS51371">
    <property type="entry name" value="CBS"/>
    <property type="match status" value="1"/>
</dbReference>
<keyword evidence="4 7" id="KW-1133">Transmembrane helix</keyword>
<dbReference type="InterPro" id="IPR046342">
    <property type="entry name" value="CBS_dom_sf"/>
</dbReference>
<reference evidence="12 13" key="1">
    <citation type="submission" date="2013-11" db="EMBL/GenBank/DDBJ databases">
        <title>The Genome Sequence of Phytophthora parasitica P1976.</title>
        <authorList>
            <consortium name="The Broad Institute Genomics Platform"/>
            <person name="Russ C."/>
            <person name="Tyler B."/>
            <person name="Panabieres F."/>
            <person name="Shan W."/>
            <person name="Tripathy S."/>
            <person name="Grunwald N."/>
            <person name="Machado M."/>
            <person name="Johnson C.S."/>
            <person name="Walker B."/>
            <person name="Young S."/>
            <person name="Zeng Q."/>
            <person name="Gargeya S."/>
            <person name="Fitzgerald M."/>
            <person name="Haas B."/>
            <person name="Abouelleil A."/>
            <person name="Allen A.W."/>
            <person name="Alvarado L."/>
            <person name="Arachchi H.M."/>
            <person name="Berlin A.M."/>
            <person name="Chapman S.B."/>
            <person name="Gainer-Dewar J."/>
            <person name="Goldberg J."/>
            <person name="Griggs A."/>
            <person name="Gujja S."/>
            <person name="Hansen M."/>
            <person name="Howarth C."/>
            <person name="Imamovic A."/>
            <person name="Ireland A."/>
            <person name="Larimer J."/>
            <person name="McCowan C."/>
            <person name="Murphy C."/>
            <person name="Pearson M."/>
            <person name="Poon T.W."/>
            <person name="Priest M."/>
            <person name="Roberts A."/>
            <person name="Saif S."/>
            <person name="Shea T."/>
            <person name="Sisk P."/>
            <person name="Sykes S."/>
            <person name="Wortman J."/>
            <person name="Nusbaum C."/>
            <person name="Birren B."/>
        </authorList>
    </citation>
    <scope>NUCLEOTIDE SEQUENCE [LARGE SCALE GENOMIC DNA]</scope>
    <source>
        <strain evidence="12 13">P1976</strain>
    </source>
</reference>
<evidence type="ECO:0000313" key="12">
    <source>
        <dbReference type="EMBL" id="ETO68726.1"/>
    </source>
</evidence>
<dbReference type="OrthoDB" id="5353557at2759"/>
<keyword evidence="9" id="KW-0732">Signal</keyword>
<evidence type="ECO:0000256" key="7">
    <source>
        <dbReference type="PROSITE-ProRule" id="PRU01193"/>
    </source>
</evidence>
<proteinExistence type="predicted"/>
<accession>A0A080ZQ15</accession>
<feature type="transmembrane region" description="Helical" evidence="8">
    <location>
        <begin position="186"/>
        <end position="208"/>
    </location>
</feature>
<dbReference type="AlphaFoldDB" id="A0A080ZQ15"/>
<evidence type="ECO:0000259" key="10">
    <source>
        <dbReference type="PROSITE" id="PS51371"/>
    </source>
</evidence>
<feature type="domain" description="CBS" evidence="10">
    <location>
        <begin position="268"/>
        <end position="329"/>
    </location>
</feature>
<dbReference type="PANTHER" id="PTHR12064:SF94">
    <property type="entry name" value="UNEXTENDED PROTEIN"/>
    <property type="match status" value="1"/>
</dbReference>
<sequence>MRRGLGFSFLLLVHPAMASSMTSLLFRAASTSLIARRITDVVQDEEASGANADMADTGSEESDIMTVIHYIAIVLLIIMSAISSGLTLGLMSLDKVSLNVIVRAGDRPGATNDEMKKAKAARRILPVRADSNLLLTTLVLTTVAVNSLLSILMADLTSGLVGFFVSTILILICGEIVPQSLCSRHALAIGSMFVPVVRVLRLMLYIFAKPVSYVLDRTVGEDVGTVFTKRELQKLVEIHVRQKIMHPEEGYIVRGAMRYKTKVVSDIMIPAEKLFSLPASTILNLETLKMIYNNGYSRIPVWNKDPNDVVGIVFTKDLIYVDPNEDVPLMAFARVFAVAAHRIWLDAQLGEVLSVFKMGSTHMALVYDVNNSGPGDPFYELKGLVTLEDIVEEILQAKIIDETDSVEARKERQNCTDQIGYSDGGELAARAVVLLAPTHTSSRRDPL</sequence>
<feature type="transmembrane region" description="Helical" evidence="8">
    <location>
        <begin position="160"/>
        <end position="177"/>
    </location>
</feature>
<dbReference type="PANTHER" id="PTHR12064">
    <property type="entry name" value="METAL TRANSPORTER CNNM"/>
    <property type="match status" value="1"/>
</dbReference>
<dbReference type="GO" id="GO:0010960">
    <property type="term" value="P:magnesium ion homeostasis"/>
    <property type="evidence" value="ECO:0007669"/>
    <property type="project" value="InterPro"/>
</dbReference>
<dbReference type="Gene3D" id="3.10.580.10">
    <property type="entry name" value="CBS-domain"/>
    <property type="match status" value="1"/>
</dbReference>
<feature type="domain" description="CNNM transmembrane" evidence="11">
    <location>
        <begin position="62"/>
        <end position="249"/>
    </location>
</feature>
<comment type="subcellular location">
    <subcellularLocation>
        <location evidence="1">Membrane</location>
        <topology evidence="1">Multi-pass membrane protein</topology>
    </subcellularLocation>
</comment>
<evidence type="ECO:0000256" key="3">
    <source>
        <dbReference type="ARBA" id="ARBA00022737"/>
    </source>
</evidence>
<organism evidence="12 13">
    <name type="scientific">Phytophthora nicotianae P1976</name>
    <dbReference type="NCBI Taxonomy" id="1317066"/>
    <lineage>
        <taxon>Eukaryota</taxon>
        <taxon>Sar</taxon>
        <taxon>Stramenopiles</taxon>
        <taxon>Oomycota</taxon>
        <taxon>Peronosporomycetes</taxon>
        <taxon>Peronosporales</taxon>
        <taxon>Peronosporaceae</taxon>
        <taxon>Phytophthora</taxon>
    </lineage>
</organism>
<dbReference type="FunFam" id="3.10.580.10:FF:000053">
    <property type="entry name" value="Unplaced genomic scaffold supercont1.12, whole genome shotgun sequence"/>
    <property type="match status" value="1"/>
</dbReference>
<evidence type="ECO:0000259" key="11">
    <source>
        <dbReference type="PROSITE" id="PS51846"/>
    </source>
</evidence>
<feature type="chain" id="PRO_5001753402" description="CNNM transmembrane domain-containing protein" evidence="9">
    <location>
        <begin position="19"/>
        <end position="447"/>
    </location>
</feature>
<dbReference type="GO" id="GO:0016020">
    <property type="term" value="C:membrane"/>
    <property type="evidence" value="ECO:0007669"/>
    <property type="project" value="UniProtKB-SubCell"/>
</dbReference>
<dbReference type="CDD" id="cd04590">
    <property type="entry name" value="CBS_pair_CorC_HlyC_assoc"/>
    <property type="match status" value="1"/>
</dbReference>
<evidence type="ECO:0000256" key="4">
    <source>
        <dbReference type="ARBA" id="ARBA00022989"/>
    </source>
</evidence>
<evidence type="ECO:0000256" key="1">
    <source>
        <dbReference type="ARBA" id="ARBA00004141"/>
    </source>
</evidence>
<evidence type="ECO:0000256" key="5">
    <source>
        <dbReference type="ARBA" id="ARBA00023136"/>
    </source>
</evidence>
<keyword evidence="3" id="KW-0677">Repeat</keyword>